<evidence type="ECO:0000256" key="1">
    <source>
        <dbReference type="ARBA" id="ARBA00022630"/>
    </source>
</evidence>
<dbReference type="SUPFAM" id="SSF55785">
    <property type="entry name" value="PYP-like sensor domain (PAS domain)"/>
    <property type="match status" value="1"/>
</dbReference>
<feature type="domain" description="PAS" evidence="4">
    <location>
        <begin position="133"/>
        <end position="188"/>
    </location>
</feature>
<name>A0ABY2HFQ0_9HYPO</name>
<dbReference type="InterPro" id="IPR000014">
    <property type="entry name" value="PAS"/>
</dbReference>
<dbReference type="RefSeq" id="XP_073562738.1">
    <property type="nucleotide sequence ID" value="XM_073698024.1"/>
</dbReference>
<dbReference type="Gene3D" id="3.30.450.20">
    <property type="entry name" value="PAS domain"/>
    <property type="match status" value="1"/>
</dbReference>
<evidence type="ECO:0000313" key="5">
    <source>
        <dbReference type="EMBL" id="TFB06537.1"/>
    </source>
</evidence>
<keyword evidence="6" id="KW-1185">Reference proteome</keyword>
<dbReference type="PANTHER" id="PTHR47429">
    <property type="entry name" value="PROTEIN TWIN LOV 1"/>
    <property type="match status" value="1"/>
</dbReference>
<proteinExistence type="predicted"/>
<keyword evidence="2" id="KW-0288">FMN</keyword>
<dbReference type="Proteomes" id="UP001642720">
    <property type="component" value="Unassembled WGS sequence"/>
</dbReference>
<comment type="caution">
    <text evidence="5">The sequence shown here is derived from an EMBL/GenBank/DDBJ whole genome shotgun (WGS) entry which is preliminary data.</text>
</comment>
<dbReference type="GeneID" id="300572474"/>
<dbReference type="EMBL" id="PPTA01000001">
    <property type="protein sequence ID" value="TFB06537.1"/>
    <property type="molecule type" value="Genomic_DNA"/>
</dbReference>
<accession>A0ABY2HFQ0</accession>
<evidence type="ECO:0000313" key="6">
    <source>
        <dbReference type="Proteomes" id="UP001642720"/>
    </source>
</evidence>
<dbReference type="NCBIfam" id="TIGR00229">
    <property type="entry name" value="sensory_box"/>
    <property type="match status" value="1"/>
</dbReference>
<evidence type="ECO:0000256" key="2">
    <source>
        <dbReference type="ARBA" id="ARBA00022643"/>
    </source>
</evidence>
<dbReference type="Pfam" id="PF13426">
    <property type="entry name" value="PAS_9"/>
    <property type="match status" value="1"/>
</dbReference>
<dbReference type="PANTHER" id="PTHR47429:SF7">
    <property type="entry name" value="GATA-FACTOR"/>
    <property type="match status" value="1"/>
</dbReference>
<keyword evidence="3" id="KW-0157">Chromophore</keyword>
<dbReference type="CDD" id="cd00130">
    <property type="entry name" value="PAS"/>
    <property type="match status" value="1"/>
</dbReference>
<evidence type="ECO:0000256" key="3">
    <source>
        <dbReference type="ARBA" id="ARBA00022991"/>
    </source>
</evidence>
<organism evidence="5 6">
    <name type="scientific">Trichoderma ghanense</name>
    <dbReference type="NCBI Taxonomy" id="65468"/>
    <lineage>
        <taxon>Eukaryota</taxon>
        <taxon>Fungi</taxon>
        <taxon>Dikarya</taxon>
        <taxon>Ascomycota</taxon>
        <taxon>Pezizomycotina</taxon>
        <taxon>Sordariomycetes</taxon>
        <taxon>Hypocreomycetidae</taxon>
        <taxon>Hypocreales</taxon>
        <taxon>Hypocreaceae</taxon>
        <taxon>Trichoderma</taxon>
    </lineage>
</organism>
<reference evidence="5 6" key="1">
    <citation type="submission" date="2018-01" db="EMBL/GenBank/DDBJ databases">
        <title>Genome characterization of the sugarcane-associated fungus Trichoderma ghanense CCMA-1212 and their application in lignocelulose bioconversion.</title>
        <authorList>
            <person name="Steindorff A.S."/>
            <person name="Mendes T.D."/>
            <person name="Vilela E.S.D."/>
            <person name="Rodrigues D.S."/>
            <person name="Formighieri E.F."/>
            <person name="Melo I.S."/>
            <person name="Favaro L.C.L."/>
        </authorList>
    </citation>
    <scope>NUCLEOTIDE SEQUENCE [LARGE SCALE GENOMIC DNA]</scope>
    <source>
        <strain evidence="5 6">CCMA-1212</strain>
    </source>
</reference>
<protein>
    <recommendedName>
        <fullName evidence="4">PAS domain-containing protein</fullName>
    </recommendedName>
</protein>
<keyword evidence="1" id="KW-0285">Flavoprotein</keyword>
<sequence>MLGAPTMVSSGSSDLPLQLNPWEDQALNVSYPPSAALPWVQMQTEPEIVNAACNQYEFPQQPPAHGDGGNNNTNAPAWIQLPDPIIYPGVYSASGIDVMGILLRVAARPNPRIDLGPLDCSVSLTLCDISLPNAPIVYASPGFYQLTGYSAAEIMGRNCRFLQTSPHMPPPDRVSEAVKEMRRAIRSHQEVQVHIVNYKKNGTPFTNVVTILPLWADPTGHHYAVGFQAEL</sequence>
<dbReference type="PROSITE" id="PS50112">
    <property type="entry name" value="PAS"/>
    <property type="match status" value="1"/>
</dbReference>
<gene>
    <name evidence="5" type="ORF">CCMA1212_000559</name>
</gene>
<dbReference type="InterPro" id="IPR035965">
    <property type="entry name" value="PAS-like_dom_sf"/>
</dbReference>
<evidence type="ECO:0000259" key="4">
    <source>
        <dbReference type="PROSITE" id="PS50112"/>
    </source>
</evidence>